<dbReference type="EC" id="2.4.2.1" evidence="2"/>
<keyword evidence="2" id="KW-0808">Transferase</keyword>
<accession>A0A6J4QYQ9</accession>
<evidence type="ECO:0000313" key="2">
    <source>
        <dbReference type="EMBL" id="CAA9459163.1"/>
    </source>
</evidence>
<feature type="compositionally biased region" description="Basic and acidic residues" evidence="1">
    <location>
        <begin position="173"/>
        <end position="199"/>
    </location>
</feature>
<dbReference type="EMBL" id="CADCVI010000040">
    <property type="protein sequence ID" value="CAA9459163.1"/>
    <property type="molecule type" value="Genomic_DNA"/>
</dbReference>
<feature type="region of interest" description="Disordered" evidence="1">
    <location>
        <begin position="1"/>
        <end position="240"/>
    </location>
</feature>
<dbReference type="AlphaFoldDB" id="A0A6J4QYQ9"/>
<feature type="compositionally biased region" description="Basic and acidic residues" evidence="1">
    <location>
        <begin position="25"/>
        <end position="48"/>
    </location>
</feature>
<organism evidence="2">
    <name type="scientific">uncultured Rubrobacteraceae bacterium</name>
    <dbReference type="NCBI Taxonomy" id="349277"/>
    <lineage>
        <taxon>Bacteria</taxon>
        <taxon>Bacillati</taxon>
        <taxon>Actinomycetota</taxon>
        <taxon>Rubrobacteria</taxon>
        <taxon>Rubrobacterales</taxon>
        <taxon>Rubrobacteraceae</taxon>
        <taxon>environmental samples</taxon>
    </lineage>
</organism>
<name>A0A6J4QYQ9_9ACTN</name>
<feature type="non-terminal residue" evidence="2">
    <location>
        <position position="1"/>
    </location>
</feature>
<evidence type="ECO:0000256" key="1">
    <source>
        <dbReference type="SAM" id="MobiDB-lite"/>
    </source>
</evidence>
<feature type="compositionally biased region" description="Basic and acidic residues" evidence="1">
    <location>
        <begin position="59"/>
        <end position="107"/>
    </location>
</feature>
<feature type="compositionally biased region" description="Basic residues" evidence="1">
    <location>
        <begin position="108"/>
        <end position="138"/>
    </location>
</feature>
<reference evidence="2" key="1">
    <citation type="submission" date="2020-02" db="EMBL/GenBank/DDBJ databases">
        <authorList>
            <person name="Meier V. D."/>
        </authorList>
    </citation>
    <scope>NUCLEOTIDE SEQUENCE</scope>
    <source>
        <strain evidence="2">AVDCRST_MAG25</strain>
    </source>
</reference>
<protein>
    <submittedName>
        <fullName evidence="2">Purine nucleoside phosphorylase</fullName>
        <ecNumber evidence="2">2.4.2.1</ecNumber>
    </submittedName>
</protein>
<proteinExistence type="predicted"/>
<feature type="compositionally biased region" description="Basic residues" evidence="1">
    <location>
        <begin position="204"/>
        <end position="215"/>
    </location>
</feature>
<sequence>EPCSRAGRAGRFRRKRVDAGGPEAGDVHRGELLRGREARYPGEGDARVHGYVQGQPRLGPDHGDGVSLGGDRHGGAHAARGEEPAPGRDLRRVPPGDDARGPRDSDRRHRPGRHGLQHHRGRAVRPRRPLRPRTRGLPRCREDLAGAPPLPRPDREHGPLLRPRGGPAGAVELPRRARGGDGGRGDLHPRGDAGREGRVPAHGLGHHRGRGRRADRRLLPQGRRGQHDGAGARDPGRLKL</sequence>
<keyword evidence="2" id="KW-0328">Glycosyltransferase</keyword>
<feature type="non-terminal residue" evidence="2">
    <location>
        <position position="240"/>
    </location>
</feature>
<feature type="compositionally biased region" description="Basic and acidic residues" evidence="1">
    <location>
        <begin position="225"/>
        <end position="240"/>
    </location>
</feature>
<gene>
    <name evidence="2" type="ORF">AVDCRST_MAG25-580</name>
</gene>
<dbReference type="GO" id="GO:0004731">
    <property type="term" value="F:purine-nucleoside phosphorylase activity"/>
    <property type="evidence" value="ECO:0007669"/>
    <property type="project" value="UniProtKB-EC"/>
</dbReference>